<name>A0A133KJJ0_HEYCO</name>
<dbReference type="AlphaFoldDB" id="A0A133KJJ0"/>
<evidence type="ECO:0000259" key="7">
    <source>
        <dbReference type="Pfam" id="PF02687"/>
    </source>
</evidence>
<dbReference type="Pfam" id="PF12704">
    <property type="entry name" value="MacB_PCD"/>
    <property type="match status" value="1"/>
</dbReference>
<comment type="caution">
    <text evidence="9">The sequence shown here is derived from an EMBL/GenBank/DDBJ whole genome shotgun (WGS) entry which is preliminary data.</text>
</comment>
<organism evidence="9 10">
    <name type="scientific">Heyndrickxia coagulans</name>
    <name type="common">Weizmannia coagulans</name>
    <dbReference type="NCBI Taxonomy" id="1398"/>
    <lineage>
        <taxon>Bacteria</taxon>
        <taxon>Bacillati</taxon>
        <taxon>Bacillota</taxon>
        <taxon>Bacilli</taxon>
        <taxon>Bacillales</taxon>
        <taxon>Bacillaceae</taxon>
        <taxon>Heyndrickxia</taxon>
    </lineage>
</organism>
<feature type="domain" description="MacB-like periplasmic core" evidence="8">
    <location>
        <begin position="21"/>
        <end position="208"/>
    </location>
</feature>
<gene>
    <name evidence="9" type="ORF">HMPREF3213_02481</name>
</gene>
<evidence type="ECO:0000256" key="1">
    <source>
        <dbReference type="ARBA" id="ARBA00004651"/>
    </source>
</evidence>
<comment type="similarity">
    <text evidence="6">Belongs to the ABC-4 integral membrane protein family.</text>
</comment>
<keyword evidence="2" id="KW-1003">Cell membrane</keyword>
<dbReference type="GO" id="GO:0022857">
    <property type="term" value="F:transmembrane transporter activity"/>
    <property type="evidence" value="ECO:0007669"/>
    <property type="project" value="TreeGrafter"/>
</dbReference>
<keyword evidence="5" id="KW-0472">Membrane</keyword>
<protein>
    <submittedName>
        <fullName evidence="9">Efflux ABC transporter, permease protein</fullName>
    </submittedName>
</protein>
<evidence type="ECO:0000256" key="3">
    <source>
        <dbReference type="ARBA" id="ARBA00022692"/>
    </source>
</evidence>
<dbReference type="PANTHER" id="PTHR30572">
    <property type="entry name" value="MEMBRANE COMPONENT OF TRANSPORTER-RELATED"/>
    <property type="match status" value="1"/>
</dbReference>
<sequence>MRAAELFFTAIRSLLANRRRSILTMLGIVIGIASVITIISLGKGVEKATLKNLQASNSGKQSTVVEYYADDLNAAESGFNESDLSLLNSAGASFGLAEAHIINDDNGTVDVQASLNGSEQNVTVKLLKRSSSEQEISAGHNISQNNITFADPVALISKKLAASIYIQPNRALDTAVIVNGISYHVIGVFENADDFHDIMIPKKVYKKSNISNVGNKLKLVFNRGENVSKQTKKIVSLLNKQGSHHLQGSYEHIEMGQILKGIGSVINSLTYFISAIAGISLFIAGIGVMNMMYISVSERTREIGIRLAIGATPKNILFQFLLEAVLLTGIGGLIGFGIGGGLAWLISLFLPFRAVIGVGSFLLAFCVSTFVGILFGILPAKNAANKNLIDILR</sequence>
<dbReference type="Pfam" id="PF02687">
    <property type="entry name" value="FtsX"/>
    <property type="match status" value="1"/>
</dbReference>
<keyword evidence="4" id="KW-1133">Transmembrane helix</keyword>
<evidence type="ECO:0000256" key="5">
    <source>
        <dbReference type="ARBA" id="ARBA00023136"/>
    </source>
</evidence>
<dbReference type="RefSeq" id="WP_017551428.1">
    <property type="nucleotide sequence ID" value="NZ_CP010525.1"/>
</dbReference>
<dbReference type="InterPro" id="IPR025857">
    <property type="entry name" value="MacB_PCD"/>
</dbReference>
<dbReference type="GO" id="GO:0005886">
    <property type="term" value="C:plasma membrane"/>
    <property type="evidence" value="ECO:0007669"/>
    <property type="project" value="UniProtKB-SubCell"/>
</dbReference>
<evidence type="ECO:0000256" key="2">
    <source>
        <dbReference type="ARBA" id="ARBA00022475"/>
    </source>
</evidence>
<feature type="domain" description="ABC3 transporter permease C-terminal" evidence="7">
    <location>
        <begin position="275"/>
        <end position="387"/>
    </location>
</feature>
<evidence type="ECO:0000313" key="9">
    <source>
        <dbReference type="EMBL" id="KWZ79705.1"/>
    </source>
</evidence>
<evidence type="ECO:0000313" key="10">
    <source>
        <dbReference type="Proteomes" id="UP000070376"/>
    </source>
</evidence>
<keyword evidence="3" id="KW-0812">Transmembrane</keyword>
<dbReference type="InterPro" id="IPR050250">
    <property type="entry name" value="Macrolide_Exporter_MacB"/>
</dbReference>
<evidence type="ECO:0000256" key="6">
    <source>
        <dbReference type="ARBA" id="ARBA00038076"/>
    </source>
</evidence>
<proteinExistence type="inferred from homology"/>
<reference evidence="10" key="1">
    <citation type="submission" date="2016-01" db="EMBL/GenBank/DDBJ databases">
        <authorList>
            <person name="Mitreva M."/>
            <person name="Pepin K.H."/>
            <person name="Mihindukulasuriya K.A."/>
            <person name="Fulton R."/>
            <person name="Fronick C."/>
            <person name="O'Laughlin M."/>
            <person name="Miner T."/>
            <person name="Herter B."/>
            <person name="Rosa B.A."/>
            <person name="Cordes M."/>
            <person name="Tomlinson C."/>
            <person name="Wollam A."/>
            <person name="Palsikar V.B."/>
            <person name="Mardis E.R."/>
            <person name="Wilson R.K."/>
        </authorList>
    </citation>
    <scope>NUCLEOTIDE SEQUENCE [LARGE SCALE GENOMIC DNA]</scope>
    <source>
        <strain evidence="10">GED7749B</strain>
    </source>
</reference>
<dbReference type="EMBL" id="LRPN01000109">
    <property type="protein sequence ID" value="KWZ79705.1"/>
    <property type="molecule type" value="Genomic_DNA"/>
</dbReference>
<evidence type="ECO:0000259" key="8">
    <source>
        <dbReference type="Pfam" id="PF12704"/>
    </source>
</evidence>
<dbReference type="Proteomes" id="UP000070376">
    <property type="component" value="Unassembled WGS sequence"/>
</dbReference>
<accession>A0A133KJJ0</accession>
<dbReference type="PATRIC" id="fig|1398.19.peg.2526"/>
<comment type="subcellular location">
    <subcellularLocation>
        <location evidence="1">Cell membrane</location>
        <topology evidence="1">Multi-pass membrane protein</topology>
    </subcellularLocation>
</comment>
<dbReference type="PANTHER" id="PTHR30572:SF4">
    <property type="entry name" value="ABC TRANSPORTER PERMEASE YTRF"/>
    <property type="match status" value="1"/>
</dbReference>
<dbReference type="InterPro" id="IPR003838">
    <property type="entry name" value="ABC3_permease_C"/>
</dbReference>
<evidence type="ECO:0000256" key="4">
    <source>
        <dbReference type="ARBA" id="ARBA00022989"/>
    </source>
</evidence>